<protein>
    <submittedName>
        <fullName evidence="3">DEKNAAC101609</fullName>
    </submittedName>
</protein>
<dbReference type="SUPFAM" id="SSF51197">
    <property type="entry name" value="Clavaminate synthase-like"/>
    <property type="match status" value="1"/>
</dbReference>
<dbReference type="STRING" id="13370.A0A448YIK4"/>
<keyword evidence="1" id="KW-0479">Metal-binding</keyword>
<dbReference type="Pfam" id="PF03171">
    <property type="entry name" value="2OG-FeII_Oxy"/>
    <property type="match status" value="1"/>
</dbReference>
<name>A0A448YIK4_BRENA</name>
<organism evidence="3 4">
    <name type="scientific">Brettanomyces naardenensis</name>
    <name type="common">Yeast</name>
    <dbReference type="NCBI Taxonomy" id="13370"/>
    <lineage>
        <taxon>Eukaryota</taxon>
        <taxon>Fungi</taxon>
        <taxon>Dikarya</taxon>
        <taxon>Ascomycota</taxon>
        <taxon>Saccharomycotina</taxon>
        <taxon>Pichiomycetes</taxon>
        <taxon>Pichiales</taxon>
        <taxon>Pichiaceae</taxon>
        <taxon>Brettanomyces</taxon>
    </lineage>
</organism>
<evidence type="ECO:0000313" key="3">
    <source>
        <dbReference type="EMBL" id="VEU20698.1"/>
    </source>
</evidence>
<dbReference type="GO" id="GO:0046872">
    <property type="term" value="F:metal ion binding"/>
    <property type="evidence" value="ECO:0007669"/>
    <property type="project" value="UniProtKB-KW"/>
</dbReference>
<keyword evidence="4" id="KW-1185">Reference proteome</keyword>
<dbReference type="GO" id="GO:0016491">
    <property type="term" value="F:oxidoreductase activity"/>
    <property type="evidence" value="ECO:0007669"/>
    <property type="project" value="UniProtKB-KW"/>
</dbReference>
<evidence type="ECO:0000313" key="4">
    <source>
        <dbReference type="Proteomes" id="UP000290900"/>
    </source>
</evidence>
<dbReference type="EMBL" id="CAACVR010000006">
    <property type="protein sequence ID" value="VEU20698.1"/>
    <property type="molecule type" value="Genomic_DNA"/>
</dbReference>
<dbReference type="PROSITE" id="PS51471">
    <property type="entry name" value="FE2OG_OXY"/>
    <property type="match status" value="1"/>
</dbReference>
<dbReference type="InterPro" id="IPR005123">
    <property type="entry name" value="Oxoglu/Fe-dep_dioxygenase_dom"/>
</dbReference>
<dbReference type="InterPro" id="IPR044861">
    <property type="entry name" value="IPNS-like_FE2OG_OXY"/>
</dbReference>
<reference evidence="3 4" key="1">
    <citation type="submission" date="2018-12" db="EMBL/GenBank/DDBJ databases">
        <authorList>
            <person name="Tiukova I."/>
            <person name="Dainat J."/>
        </authorList>
    </citation>
    <scope>NUCLEOTIDE SEQUENCE [LARGE SCALE GENOMIC DNA]</scope>
</reference>
<evidence type="ECO:0000259" key="2">
    <source>
        <dbReference type="PROSITE" id="PS51471"/>
    </source>
</evidence>
<proteinExistence type="inferred from homology"/>
<feature type="domain" description="Fe2OG dioxygenase" evidence="2">
    <location>
        <begin position="167"/>
        <end position="296"/>
    </location>
</feature>
<dbReference type="InterPro" id="IPR027443">
    <property type="entry name" value="IPNS-like_sf"/>
</dbReference>
<dbReference type="AlphaFoldDB" id="A0A448YIK4"/>
<dbReference type="OrthoDB" id="288590at2759"/>
<comment type="similarity">
    <text evidence="1">Belongs to the iron/ascorbate-dependent oxidoreductase family.</text>
</comment>
<dbReference type="Gene3D" id="2.60.120.330">
    <property type="entry name" value="B-lactam Antibiotic, Isopenicillin N Synthase, Chain"/>
    <property type="match status" value="1"/>
</dbReference>
<keyword evidence="1" id="KW-0408">Iron</keyword>
<dbReference type="GO" id="GO:0044283">
    <property type="term" value="P:small molecule biosynthetic process"/>
    <property type="evidence" value="ECO:0007669"/>
    <property type="project" value="UniProtKB-ARBA"/>
</dbReference>
<dbReference type="InterPro" id="IPR050231">
    <property type="entry name" value="Iron_ascorbate_oxido_reductase"/>
</dbReference>
<dbReference type="Pfam" id="PF14226">
    <property type="entry name" value="DIOX_N"/>
    <property type="match status" value="1"/>
</dbReference>
<dbReference type="InterPro" id="IPR026992">
    <property type="entry name" value="DIOX_N"/>
</dbReference>
<dbReference type="Proteomes" id="UP000290900">
    <property type="component" value="Unassembled WGS sequence"/>
</dbReference>
<dbReference type="InParanoid" id="A0A448YIK4"/>
<evidence type="ECO:0000256" key="1">
    <source>
        <dbReference type="RuleBase" id="RU003682"/>
    </source>
</evidence>
<dbReference type="PANTHER" id="PTHR47990">
    <property type="entry name" value="2-OXOGLUTARATE (2OG) AND FE(II)-DEPENDENT OXYGENASE SUPERFAMILY PROTEIN-RELATED"/>
    <property type="match status" value="1"/>
</dbReference>
<keyword evidence="1" id="KW-0560">Oxidoreductase</keyword>
<gene>
    <name evidence="3" type="ORF">BRENAR_LOCUS1433</name>
</gene>
<sequence>MSNPLEIVDISQINDETAKKILHAASNQGFLMLEGHGFSQEEVDQVYKLSHEFFALPLEEKKRFPIDESNRGYTGMGVENLELDQLDKETGDPKEGFNFAYLDLTTGLPDQELPTLLKENLPIVSNTVLKLRDATKAALRLLAMGLEIDEKDGGAEWFDERHADDKSSGTAFRFLHYPSPVKPGASGEEKEKFKEVNIAGAHTDYGGLTLLFQKKDEDGLQILSPLSKKWVSVPYVPASPKFQAKGEAPPLVVNIADQLSYWTNGLLKSTVHRVRFPQKLLDEGKDRYSIVLFAHPSDNTLLEPVPSKMVGEIEGRGATAYQAKFGKAQTAKEHLDKRLASTYKW</sequence>
<accession>A0A448YIK4</accession>